<dbReference type="EMBL" id="JANUAE010000001">
    <property type="protein sequence ID" value="MCS3708531.1"/>
    <property type="molecule type" value="Genomic_DNA"/>
</dbReference>
<accession>A0A840DCK0</accession>
<dbReference type="EMBL" id="JANUBF010000002">
    <property type="protein sequence ID" value="MCS4035516.1"/>
    <property type="molecule type" value="Genomic_DNA"/>
</dbReference>
<dbReference type="GO" id="GO:0003824">
    <property type="term" value="F:catalytic activity"/>
    <property type="evidence" value="ECO:0007669"/>
    <property type="project" value="InterPro"/>
</dbReference>
<dbReference type="Proteomes" id="UP001155040">
    <property type="component" value="Unassembled WGS sequence"/>
</dbReference>
<dbReference type="Proteomes" id="UP001155010">
    <property type="component" value="Unassembled WGS sequence"/>
</dbReference>
<evidence type="ECO:0000313" key="2">
    <source>
        <dbReference type="EMBL" id="MCS3708531.1"/>
    </source>
</evidence>
<evidence type="ECO:0000313" key="4">
    <source>
        <dbReference type="EMBL" id="MCS3951318.1"/>
    </source>
</evidence>
<reference evidence="6" key="1">
    <citation type="submission" date="2022-08" db="EMBL/GenBank/DDBJ databases">
        <title>Genomic Encyclopedia of Type Strains, Phase V (KMG-V): Genome sequencing to study the core and pangenomes of soil and plant-associated prokaryotes.</title>
        <authorList>
            <person name="Whitman W."/>
        </authorList>
    </citation>
    <scope>NUCLEOTIDE SEQUENCE</scope>
    <source>
        <strain evidence="3">SP2016B</strain>
        <strain evidence="4">SP2017</strain>
        <strain evidence="7">SP3002</strain>
        <strain evidence="5">SP3012</strain>
        <strain evidence="6">SP3026</strain>
        <strain evidence="2">SP3049</strain>
    </source>
</reference>
<dbReference type="Proteomes" id="UP001155110">
    <property type="component" value="Unassembled WGS sequence"/>
</dbReference>
<evidence type="ECO:0000313" key="3">
    <source>
        <dbReference type="EMBL" id="MCS3863575.1"/>
    </source>
</evidence>
<dbReference type="InterPro" id="IPR035994">
    <property type="entry name" value="Nucleoside_phosphorylase_sf"/>
</dbReference>
<dbReference type="SUPFAM" id="SSF53167">
    <property type="entry name" value="Purine and uridine phosphorylases"/>
    <property type="match status" value="1"/>
</dbReference>
<comment type="caution">
    <text evidence="6">The sequence shown here is derived from an EMBL/GenBank/DDBJ whole genome shotgun (WGS) entry which is preliminary data.</text>
</comment>
<name>A0A840DCK0_9BACT</name>
<feature type="domain" description="Nucleoside phosphorylase" evidence="1">
    <location>
        <begin position="3"/>
        <end position="194"/>
    </location>
</feature>
<dbReference type="EMBL" id="JANTZM010000014">
    <property type="protein sequence ID" value="MCS4158714.1"/>
    <property type="molecule type" value="Genomic_DNA"/>
</dbReference>
<evidence type="ECO:0000313" key="5">
    <source>
        <dbReference type="EMBL" id="MCS4035516.1"/>
    </source>
</evidence>
<evidence type="ECO:0000313" key="6">
    <source>
        <dbReference type="EMBL" id="MCS4119799.1"/>
    </source>
</evidence>
<protein>
    <submittedName>
        <fullName evidence="6">Nucleoside phosphorylase</fullName>
    </submittedName>
</protein>
<dbReference type="EMBL" id="JANTYZ010000001">
    <property type="protein sequence ID" value="MCS3863575.1"/>
    <property type="molecule type" value="Genomic_DNA"/>
</dbReference>
<dbReference type="InterPro" id="IPR000845">
    <property type="entry name" value="Nucleoside_phosphorylase_d"/>
</dbReference>
<evidence type="ECO:0000259" key="1">
    <source>
        <dbReference type="Pfam" id="PF01048"/>
    </source>
</evidence>
<evidence type="ECO:0000313" key="7">
    <source>
        <dbReference type="EMBL" id="MCS4158714.1"/>
    </source>
</evidence>
<dbReference type="Gene3D" id="3.40.50.1580">
    <property type="entry name" value="Nucleoside phosphorylase domain"/>
    <property type="match status" value="1"/>
</dbReference>
<sequence length="203" mass="21619">MLGVIFSTPNEAAPFIEQYAGDRLGELEEGAHLQTDAVVATVVGPGKIKATLGTERLLHEHDIDTLVHAGGAVALADELEVGAVVETAFVLEGDRVELEAPDYPRMPLECPFDLDVEGTLVSQDHVRGDADASSYWERIADMRDATGYAVAYVAAQHGTSCHIVKGITGRADGDTGTAADRREAHRAVAAFLQRHVDADFPAS</sequence>
<organism evidence="6 8">
    <name type="scientific">Salinibacter ruber</name>
    <dbReference type="NCBI Taxonomy" id="146919"/>
    <lineage>
        <taxon>Bacteria</taxon>
        <taxon>Pseudomonadati</taxon>
        <taxon>Rhodothermota</taxon>
        <taxon>Rhodothermia</taxon>
        <taxon>Rhodothermales</taxon>
        <taxon>Salinibacteraceae</taxon>
        <taxon>Salinibacter</taxon>
    </lineage>
</organism>
<dbReference type="RefSeq" id="WP_011404823.1">
    <property type="nucleotide sequence ID" value="NZ_CALTRY010000030.1"/>
</dbReference>
<gene>
    <name evidence="6" type="ORF">GGP45_000117</name>
    <name evidence="2" type="ORF">GGP61_000118</name>
    <name evidence="3" type="ORF">GGP82_000106</name>
    <name evidence="4" type="ORF">GGP83_001260</name>
    <name evidence="7" type="ORF">GGP99_002693</name>
    <name evidence="5" type="ORF">GGQ01_000560</name>
</gene>
<dbReference type="Proteomes" id="UP001155144">
    <property type="component" value="Unassembled WGS sequence"/>
</dbReference>
<dbReference type="EMBL" id="JANUBB010000004">
    <property type="protein sequence ID" value="MCS3951318.1"/>
    <property type="molecule type" value="Genomic_DNA"/>
</dbReference>
<evidence type="ECO:0000313" key="8">
    <source>
        <dbReference type="Proteomes" id="UP001155144"/>
    </source>
</evidence>
<dbReference type="Pfam" id="PF01048">
    <property type="entry name" value="PNP_UDP_1"/>
    <property type="match status" value="1"/>
</dbReference>
<dbReference type="Proteomes" id="UP001155057">
    <property type="component" value="Unassembled WGS sequence"/>
</dbReference>
<proteinExistence type="predicted"/>
<dbReference type="GO" id="GO:0009116">
    <property type="term" value="P:nucleoside metabolic process"/>
    <property type="evidence" value="ECO:0007669"/>
    <property type="project" value="InterPro"/>
</dbReference>
<dbReference type="EMBL" id="JANUBL010000001">
    <property type="protein sequence ID" value="MCS4119799.1"/>
    <property type="molecule type" value="Genomic_DNA"/>
</dbReference>
<dbReference type="Proteomes" id="UP001155034">
    <property type="component" value="Unassembled WGS sequence"/>
</dbReference>
<dbReference type="AlphaFoldDB" id="A0A840DCK0"/>